<reference evidence="9" key="1">
    <citation type="journal article" date="2021" name="PeerJ">
        <title>Extensive microbial diversity within the chicken gut microbiome revealed by metagenomics and culture.</title>
        <authorList>
            <person name="Gilroy R."/>
            <person name="Ravi A."/>
            <person name="Getino M."/>
            <person name="Pursley I."/>
            <person name="Horton D.L."/>
            <person name="Alikhan N.F."/>
            <person name="Baker D."/>
            <person name="Gharbi K."/>
            <person name="Hall N."/>
            <person name="Watson M."/>
            <person name="Adriaenssens E.M."/>
            <person name="Foster-Nyarko E."/>
            <person name="Jarju S."/>
            <person name="Secka A."/>
            <person name="Antonio M."/>
            <person name="Oren A."/>
            <person name="Chaudhuri R.R."/>
            <person name="La Ragione R."/>
            <person name="Hildebrand F."/>
            <person name="Pallen M.J."/>
        </authorList>
    </citation>
    <scope>NUCLEOTIDE SEQUENCE</scope>
    <source>
        <strain evidence="9">CHK195-6426</strain>
    </source>
</reference>
<dbReference type="Proteomes" id="UP000824265">
    <property type="component" value="Unassembled WGS sequence"/>
</dbReference>
<keyword evidence="2 7" id="KW-0813">Transport</keyword>
<reference evidence="9" key="2">
    <citation type="submission" date="2021-04" db="EMBL/GenBank/DDBJ databases">
        <authorList>
            <person name="Gilroy R."/>
        </authorList>
    </citation>
    <scope>NUCLEOTIDE SEQUENCE</scope>
    <source>
        <strain evidence="9">CHK195-6426</strain>
    </source>
</reference>
<keyword evidence="4 7" id="KW-0812">Transmembrane</keyword>
<evidence type="ECO:0000256" key="7">
    <source>
        <dbReference type="RuleBase" id="RU363032"/>
    </source>
</evidence>
<proteinExistence type="inferred from homology"/>
<name>A0A9D1R4Q5_9FIRM</name>
<comment type="similarity">
    <text evidence="7">Belongs to the binding-protein-dependent transport system permease family.</text>
</comment>
<dbReference type="AlphaFoldDB" id="A0A9D1R4Q5"/>
<sequence length="281" mass="31720">MTQYKRAANTVVFHVVVCAIGFVMIYPLIWMFFSSFKESSLVLSTVDELFPREWRFDNYAKGWSGFGGTTFTTFFKNSLIVTIISVVGNVIASAMAAYGFSRIRFKGRGFFFICMMITMMVPSQVLVVPQYIIFNGLGWVNTFLPLTVPEWGGRAFFIFLIMQFIAGIPKELDEAAEIDGCGKIRLFTQIMLPLIKPALATSAIFSFYWKWDDFMGSLLYLNTPENYTVSIALKLFSDPTSVSDYGAMFAMCVLSLLPVIILFLFTQRYIVEGISMSGLKS</sequence>
<evidence type="ECO:0000256" key="3">
    <source>
        <dbReference type="ARBA" id="ARBA00022475"/>
    </source>
</evidence>
<feature type="transmembrane region" description="Helical" evidence="7">
    <location>
        <begin position="151"/>
        <end position="169"/>
    </location>
</feature>
<evidence type="ECO:0000313" key="9">
    <source>
        <dbReference type="EMBL" id="HIW80950.1"/>
    </source>
</evidence>
<keyword evidence="6 7" id="KW-0472">Membrane</keyword>
<evidence type="ECO:0000256" key="6">
    <source>
        <dbReference type="ARBA" id="ARBA00023136"/>
    </source>
</evidence>
<evidence type="ECO:0000256" key="4">
    <source>
        <dbReference type="ARBA" id="ARBA00022692"/>
    </source>
</evidence>
<dbReference type="GO" id="GO:0055085">
    <property type="term" value="P:transmembrane transport"/>
    <property type="evidence" value="ECO:0007669"/>
    <property type="project" value="InterPro"/>
</dbReference>
<dbReference type="PROSITE" id="PS50928">
    <property type="entry name" value="ABC_TM1"/>
    <property type="match status" value="1"/>
</dbReference>
<dbReference type="EMBL" id="DXGH01000029">
    <property type="protein sequence ID" value="HIW80950.1"/>
    <property type="molecule type" value="Genomic_DNA"/>
</dbReference>
<feature type="transmembrane region" description="Helical" evidence="7">
    <location>
        <begin position="12"/>
        <end position="33"/>
    </location>
</feature>
<keyword evidence="5 7" id="KW-1133">Transmembrane helix</keyword>
<dbReference type="Pfam" id="PF00528">
    <property type="entry name" value="BPD_transp_1"/>
    <property type="match status" value="1"/>
</dbReference>
<evidence type="ECO:0000313" key="10">
    <source>
        <dbReference type="Proteomes" id="UP000824265"/>
    </source>
</evidence>
<dbReference type="PANTHER" id="PTHR43744:SF6">
    <property type="entry name" value="ABC TRANSPORTER PERMEASE PROTEIN YESQ-RELATED"/>
    <property type="match status" value="1"/>
</dbReference>
<accession>A0A9D1R4Q5</accession>
<dbReference type="PANTHER" id="PTHR43744">
    <property type="entry name" value="ABC TRANSPORTER PERMEASE PROTEIN MG189-RELATED-RELATED"/>
    <property type="match status" value="1"/>
</dbReference>
<dbReference type="CDD" id="cd06261">
    <property type="entry name" value="TM_PBP2"/>
    <property type="match status" value="1"/>
</dbReference>
<evidence type="ECO:0000256" key="1">
    <source>
        <dbReference type="ARBA" id="ARBA00004651"/>
    </source>
</evidence>
<dbReference type="Gene3D" id="1.10.3720.10">
    <property type="entry name" value="MetI-like"/>
    <property type="match status" value="1"/>
</dbReference>
<feature type="transmembrane region" description="Helical" evidence="7">
    <location>
        <begin position="245"/>
        <end position="266"/>
    </location>
</feature>
<feature type="domain" description="ABC transmembrane type-1" evidence="8">
    <location>
        <begin position="75"/>
        <end position="266"/>
    </location>
</feature>
<feature type="transmembrane region" description="Helical" evidence="7">
    <location>
        <begin position="190"/>
        <end position="209"/>
    </location>
</feature>
<protein>
    <submittedName>
        <fullName evidence="9">Carbohydrate ABC transporter permease</fullName>
    </submittedName>
</protein>
<comment type="caution">
    <text evidence="9">The sequence shown here is derived from an EMBL/GenBank/DDBJ whole genome shotgun (WGS) entry which is preliminary data.</text>
</comment>
<evidence type="ECO:0000256" key="5">
    <source>
        <dbReference type="ARBA" id="ARBA00022989"/>
    </source>
</evidence>
<comment type="subcellular location">
    <subcellularLocation>
        <location evidence="1 7">Cell membrane</location>
        <topology evidence="1 7">Multi-pass membrane protein</topology>
    </subcellularLocation>
</comment>
<feature type="transmembrane region" description="Helical" evidence="7">
    <location>
        <begin position="110"/>
        <end position="131"/>
    </location>
</feature>
<dbReference type="InterPro" id="IPR035906">
    <property type="entry name" value="MetI-like_sf"/>
</dbReference>
<gene>
    <name evidence="9" type="ORF">H9742_05370</name>
</gene>
<feature type="transmembrane region" description="Helical" evidence="7">
    <location>
        <begin position="79"/>
        <end position="98"/>
    </location>
</feature>
<keyword evidence="3" id="KW-1003">Cell membrane</keyword>
<evidence type="ECO:0000256" key="2">
    <source>
        <dbReference type="ARBA" id="ARBA00022448"/>
    </source>
</evidence>
<dbReference type="GO" id="GO:0005886">
    <property type="term" value="C:plasma membrane"/>
    <property type="evidence" value="ECO:0007669"/>
    <property type="project" value="UniProtKB-SubCell"/>
</dbReference>
<evidence type="ECO:0000259" key="8">
    <source>
        <dbReference type="PROSITE" id="PS50928"/>
    </source>
</evidence>
<dbReference type="SUPFAM" id="SSF161098">
    <property type="entry name" value="MetI-like"/>
    <property type="match status" value="1"/>
</dbReference>
<dbReference type="InterPro" id="IPR000515">
    <property type="entry name" value="MetI-like"/>
</dbReference>
<organism evidence="9 10">
    <name type="scientific">Candidatus Acetatifactor stercoripullorum</name>
    <dbReference type="NCBI Taxonomy" id="2838414"/>
    <lineage>
        <taxon>Bacteria</taxon>
        <taxon>Bacillati</taxon>
        <taxon>Bacillota</taxon>
        <taxon>Clostridia</taxon>
        <taxon>Lachnospirales</taxon>
        <taxon>Lachnospiraceae</taxon>
        <taxon>Acetatifactor</taxon>
    </lineage>
</organism>